<accession>A0A8C9FNE3</accession>
<reference evidence="1" key="2">
    <citation type="submission" date="2025-09" db="UniProtKB">
        <authorList>
            <consortium name="Ensembl"/>
        </authorList>
    </citation>
    <scope>IDENTIFICATION</scope>
</reference>
<name>A0A8C9FNE3_PAVCR</name>
<sequence length="61" mass="6599">QIETSMQSMFAGDVASPELPSHTALLPECNSEISNVSKCCHKFFQPNLLLKISANVSHGPL</sequence>
<evidence type="ECO:0000313" key="2">
    <source>
        <dbReference type="Proteomes" id="UP000694428"/>
    </source>
</evidence>
<proteinExistence type="predicted"/>
<dbReference type="Proteomes" id="UP000694428">
    <property type="component" value="Unplaced"/>
</dbReference>
<evidence type="ECO:0000313" key="1">
    <source>
        <dbReference type="Ensembl" id="ENSPSTP00000015831.1"/>
    </source>
</evidence>
<dbReference type="Ensembl" id="ENSPSTT00000016596.1">
    <property type="protein sequence ID" value="ENSPSTP00000015831.1"/>
    <property type="gene ID" value="ENSPSTG00000011238.1"/>
</dbReference>
<reference evidence="1" key="1">
    <citation type="submission" date="2025-08" db="UniProtKB">
        <authorList>
            <consortium name="Ensembl"/>
        </authorList>
    </citation>
    <scope>IDENTIFICATION</scope>
</reference>
<protein>
    <submittedName>
        <fullName evidence="1">Uncharacterized protein</fullName>
    </submittedName>
</protein>
<dbReference type="AlphaFoldDB" id="A0A8C9FNE3"/>
<organism evidence="1 2">
    <name type="scientific">Pavo cristatus</name>
    <name type="common">Indian peafowl</name>
    <name type="synonym">Blue peafowl</name>
    <dbReference type="NCBI Taxonomy" id="9049"/>
    <lineage>
        <taxon>Eukaryota</taxon>
        <taxon>Metazoa</taxon>
        <taxon>Chordata</taxon>
        <taxon>Craniata</taxon>
        <taxon>Vertebrata</taxon>
        <taxon>Euteleostomi</taxon>
        <taxon>Archelosauria</taxon>
        <taxon>Archosauria</taxon>
        <taxon>Dinosauria</taxon>
        <taxon>Saurischia</taxon>
        <taxon>Theropoda</taxon>
        <taxon>Coelurosauria</taxon>
        <taxon>Aves</taxon>
        <taxon>Neognathae</taxon>
        <taxon>Galloanserae</taxon>
        <taxon>Galliformes</taxon>
        <taxon>Phasianidae</taxon>
        <taxon>Phasianinae</taxon>
        <taxon>Pavo</taxon>
    </lineage>
</organism>
<keyword evidence="2" id="KW-1185">Reference proteome</keyword>